<name>A0AAP0BYD6_9ASPA</name>
<reference evidence="2 3" key="1">
    <citation type="journal article" date="2022" name="Nat. Plants">
        <title>Genomes of leafy and leafless Platanthera orchids illuminate the evolution of mycoheterotrophy.</title>
        <authorList>
            <person name="Li M.H."/>
            <person name="Liu K.W."/>
            <person name="Li Z."/>
            <person name="Lu H.C."/>
            <person name="Ye Q.L."/>
            <person name="Zhang D."/>
            <person name="Wang J.Y."/>
            <person name="Li Y.F."/>
            <person name="Zhong Z.M."/>
            <person name="Liu X."/>
            <person name="Yu X."/>
            <person name="Liu D.K."/>
            <person name="Tu X.D."/>
            <person name="Liu B."/>
            <person name="Hao Y."/>
            <person name="Liao X.Y."/>
            <person name="Jiang Y.T."/>
            <person name="Sun W.H."/>
            <person name="Chen J."/>
            <person name="Chen Y.Q."/>
            <person name="Ai Y."/>
            <person name="Zhai J.W."/>
            <person name="Wu S.S."/>
            <person name="Zhou Z."/>
            <person name="Hsiao Y.Y."/>
            <person name="Wu W.L."/>
            <person name="Chen Y.Y."/>
            <person name="Lin Y.F."/>
            <person name="Hsu J.L."/>
            <person name="Li C.Y."/>
            <person name="Wang Z.W."/>
            <person name="Zhao X."/>
            <person name="Zhong W.Y."/>
            <person name="Ma X.K."/>
            <person name="Ma L."/>
            <person name="Huang J."/>
            <person name="Chen G.Z."/>
            <person name="Huang M.Z."/>
            <person name="Huang L."/>
            <person name="Peng D.H."/>
            <person name="Luo Y.B."/>
            <person name="Zou S.Q."/>
            <person name="Chen S.P."/>
            <person name="Lan S."/>
            <person name="Tsai W.C."/>
            <person name="Van de Peer Y."/>
            <person name="Liu Z.J."/>
        </authorList>
    </citation>
    <scope>NUCLEOTIDE SEQUENCE [LARGE SCALE GENOMIC DNA]</scope>
    <source>
        <strain evidence="2">Lor287</strain>
    </source>
</reference>
<dbReference type="EMBL" id="JBBWWQ010000002">
    <property type="protein sequence ID" value="KAK8954425.1"/>
    <property type="molecule type" value="Genomic_DNA"/>
</dbReference>
<evidence type="ECO:0000313" key="3">
    <source>
        <dbReference type="Proteomes" id="UP001418222"/>
    </source>
</evidence>
<proteinExistence type="predicted"/>
<comment type="caution">
    <text evidence="2">The sequence shown here is derived from an EMBL/GenBank/DDBJ whole genome shotgun (WGS) entry which is preliminary data.</text>
</comment>
<evidence type="ECO:0000256" key="1">
    <source>
        <dbReference type="SAM" id="MobiDB-lite"/>
    </source>
</evidence>
<feature type="compositionally biased region" description="Basic and acidic residues" evidence="1">
    <location>
        <begin position="26"/>
        <end position="35"/>
    </location>
</feature>
<accession>A0AAP0BYD6</accession>
<evidence type="ECO:0000313" key="2">
    <source>
        <dbReference type="EMBL" id="KAK8954425.1"/>
    </source>
</evidence>
<organism evidence="2 3">
    <name type="scientific">Platanthera zijinensis</name>
    <dbReference type="NCBI Taxonomy" id="2320716"/>
    <lineage>
        <taxon>Eukaryota</taxon>
        <taxon>Viridiplantae</taxon>
        <taxon>Streptophyta</taxon>
        <taxon>Embryophyta</taxon>
        <taxon>Tracheophyta</taxon>
        <taxon>Spermatophyta</taxon>
        <taxon>Magnoliopsida</taxon>
        <taxon>Liliopsida</taxon>
        <taxon>Asparagales</taxon>
        <taxon>Orchidaceae</taxon>
        <taxon>Orchidoideae</taxon>
        <taxon>Orchideae</taxon>
        <taxon>Orchidinae</taxon>
        <taxon>Platanthera</taxon>
    </lineage>
</organism>
<dbReference type="AlphaFoldDB" id="A0AAP0BYD6"/>
<gene>
    <name evidence="2" type="ORF">KSP39_PZI002967</name>
</gene>
<keyword evidence="3" id="KW-1185">Reference proteome</keyword>
<feature type="compositionally biased region" description="Basic and acidic residues" evidence="1">
    <location>
        <begin position="80"/>
        <end position="101"/>
    </location>
</feature>
<feature type="region of interest" description="Disordered" evidence="1">
    <location>
        <begin position="1"/>
        <end position="60"/>
    </location>
</feature>
<feature type="region of interest" description="Disordered" evidence="1">
    <location>
        <begin position="79"/>
        <end position="101"/>
    </location>
</feature>
<dbReference type="Proteomes" id="UP001418222">
    <property type="component" value="Unassembled WGS sequence"/>
</dbReference>
<protein>
    <submittedName>
        <fullName evidence="2">Uncharacterized protein</fullName>
    </submittedName>
</protein>
<feature type="compositionally biased region" description="Basic and acidic residues" evidence="1">
    <location>
        <begin position="50"/>
        <end position="60"/>
    </location>
</feature>
<sequence>MSSAREGGASAIGDRAERLAGGVGRRPAEEKRRGTVETGLENRVAATKSAGERSSELDDRSASGLGWLCVADGVDMCSRAQEERPTESADGAEEARECGCG</sequence>